<dbReference type="GO" id="GO:0003684">
    <property type="term" value="F:damaged DNA binding"/>
    <property type="evidence" value="ECO:0007669"/>
    <property type="project" value="TreeGrafter"/>
</dbReference>
<comment type="similarity">
    <text evidence="5">Belongs to the Nibrin family.</text>
</comment>
<dbReference type="InterPro" id="IPR000253">
    <property type="entry name" value="FHA_dom"/>
</dbReference>
<dbReference type="Proteomes" id="UP000253551">
    <property type="component" value="Unassembled WGS sequence"/>
</dbReference>
<comment type="subcellular location">
    <subcellularLocation>
        <location evidence="1">Nucleus</location>
    </subcellularLocation>
</comment>
<dbReference type="GO" id="GO:0000724">
    <property type="term" value="P:double-strand break repair via homologous recombination"/>
    <property type="evidence" value="ECO:0007669"/>
    <property type="project" value="TreeGrafter"/>
</dbReference>
<evidence type="ECO:0000256" key="5">
    <source>
        <dbReference type="ARBA" id="ARBA00044757"/>
    </source>
</evidence>
<dbReference type="InterPro" id="IPR040227">
    <property type="entry name" value="Nibrin-rel"/>
</dbReference>
<evidence type="ECO:0000256" key="1">
    <source>
        <dbReference type="ARBA" id="ARBA00004123"/>
    </source>
</evidence>
<dbReference type="EMBL" id="PJQM01000203">
    <property type="protein sequence ID" value="RCI06218.1"/>
    <property type="molecule type" value="Genomic_DNA"/>
</dbReference>
<sequence>MWYLSYSNYIDRAEHPTTKAILPGKQYTIGKKDTSIIIQHDNSISKKHITITVGSYSISNLEDDNFKPNINIVAHKTTYGTRLNGEVLEGSSHAHQDSTIHLGSLGFCVRLRWKSVVVCRNAAKSSEKKKLAKAAIRIDQSSCSNFEADTINSNRSKSFLSNAEADTVPYSSSKSFLANAEADTLPYSISDTMHPDSRTLQSNPLEYDESELRTTDPADSHVKKSKDNTSITSGVNEFFDDFFGVLDAPSSPPQNIVNAQESSLNKNMREVSPPSKDIDMQDLPVPTVDDDVSMRSHEPSFHDLFDMGSPIASHEHVSKSRLEAVSEPIPEAMSEPTIEVMPERKNLPENAEVRGSSSRHSFQEEYIPSDQVVYMPLVKRPRIVNTEMLTSSNGINFKRFRKVQQFQNYNHADITHTFHQMNQRHSRSQGL</sequence>
<dbReference type="PROSITE" id="PS50006">
    <property type="entry name" value="FHA_DOMAIN"/>
    <property type="match status" value="1"/>
</dbReference>
<evidence type="ECO:0000256" key="3">
    <source>
        <dbReference type="ARBA" id="ARBA00023204"/>
    </source>
</evidence>
<keyword evidence="2" id="KW-0227">DNA damage</keyword>
<dbReference type="CDD" id="cd22667">
    <property type="entry name" value="FHA_NBN"/>
    <property type="match status" value="1"/>
</dbReference>
<evidence type="ECO:0000259" key="7">
    <source>
        <dbReference type="PROSITE" id="PS50006"/>
    </source>
</evidence>
<dbReference type="STRING" id="4846.A0A367KVI4"/>
<feature type="region of interest" description="Disordered" evidence="6">
    <location>
        <begin position="187"/>
        <end position="230"/>
    </location>
</feature>
<organism evidence="8 9">
    <name type="scientific">Rhizopus stolonifer</name>
    <name type="common">Rhizopus nigricans</name>
    <dbReference type="NCBI Taxonomy" id="4846"/>
    <lineage>
        <taxon>Eukaryota</taxon>
        <taxon>Fungi</taxon>
        <taxon>Fungi incertae sedis</taxon>
        <taxon>Mucoromycota</taxon>
        <taxon>Mucoromycotina</taxon>
        <taxon>Mucoromycetes</taxon>
        <taxon>Mucorales</taxon>
        <taxon>Mucorineae</taxon>
        <taxon>Rhizopodaceae</taxon>
        <taxon>Rhizopus</taxon>
    </lineage>
</organism>
<evidence type="ECO:0000313" key="8">
    <source>
        <dbReference type="EMBL" id="RCI06218.1"/>
    </source>
</evidence>
<accession>A0A367KVI4</accession>
<dbReference type="GO" id="GO:0007095">
    <property type="term" value="P:mitotic G2 DNA damage checkpoint signaling"/>
    <property type="evidence" value="ECO:0007669"/>
    <property type="project" value="InterPro"/>
</dbReference>
<comment type="caution">
    <text evidence="8">The sequence shown here is derived from an EMBL/GenBank/DDBJ whole genome shotgun (WGS) entry which is preliminary data.</text>
</comment>
<proteinExistence type="inferred from homology"/>
<dbReference type="AlphaFoldDB" id="A0A367KVI4"/>
<evidence type="ECO:0000313" key="9">
    <source>
        <dbReference type="Proteomes" id="UP000253551"/>
    </source>
</evidence>
<protein>
    <recommendedName>
        <fullName evidence="7">FHA domain-containing protein</fullName>
    </recommendedName>
</protein>
<dbReference type="InterPro" id="IPR008984">
    <property type="entry name" value="SMAD_FHA_dom_sf"/>
</dbReference>
<feature type="domain" description="FHA" evidence="7">
    <location>
        <begin position="21"/>
        <end position="88"/>
    </location>
</feature>
<dbReference type="PANTHER" id="PTHR12162">
    <property type="entry name" value="NIBRIN-RELATED"/>
    <property type="match status" value="1"/>
</dbReference>
<dbReference type="GO" id="GO:0030870">
    <property type="term" value="C:Mre11 complex"/>
    <property type="evidence" value="ECO:0007669"/>
    <property type="project" value="InterPro"/>
</dbReference>
<feature type="compositionally biased region" description="Basic and acidic residues" evidence="6">
    <location>
        <begin position="210"/>
        <end position="227"/>
    </location>
</feature>
<keyword evidence="9" id="KW-1185">Reference proteome</keyword>
<evidence type="ECO:0000256" key="4">
    <source>
        <dbReference type="ARBA" id="ARBA00023242"/>
    </source>
</evidence>
<dbReference type="Gene3D" id="2.60.200.20">
    <property type="match status" value="1"/>
</dbReference>
<reference evidence="8 9" key="1">
    <citation type="journal article" date="2018" name="G3 (Bethesda)">
        <title>Phylogenetic and Phylogenomic Definition of Rhizopus Species.</title>
        <authorList>
            <person name="Gryganskyi A.P."/>
            <person name="Golan J."/>
            <person name="Dolatabadi S."/>
            <person name="Mondo S."/>
            <person name="Robb S."/>
            <person name="Idnurm A."/>
            <person name="Muszewska A."/>
            <person name="Steczkiewicz K."/>
            <person name="Masonjones S."/>
            <person name="Liao H.L."/>
            <person name="Gajdeczka M.T."/>
            <person name="Anike F."/>
            <person name="Vuek A."/>
            <person name="Anishchenko I.M."/>
            <person name="Voigt K."/>
            <person name="de Hoog G.S."/>
            <person name="Smith M.E."/>
            <person name="Heitman J."/>
            <person name="Vilgalys R."/>
            <person name="Stajich J.E."/>
        </authorList>
    </citation>
    <scope>NUCLEOTIDE SEQUENCE [LARGE SCALE GENOMIC DNA]</scope>
    <source>
        <strain evidence="8 9">LSU 92-RS-03</strain>
    </source>
</reference>
<dbReference type="OrthoDB" id="552194at2759"/>
<evidence type="ECO:0000256" key="2">
    <source>
        <dbReference type="ARBA" id="ARBA00022763"/>
    </source>
</evidence>
<keyword evidence="4" id="KW-0539">Nucleus</keyword>
<name>A0A367KVI4_RHIST</name>
<evidence type="ECO:0000256" key="6">
    <source>
        <dbReference type="SAM" id="MobiDB-lite"/>
    </source>
</evidence>
<dbReference type="PANTHER" id="PTHR12162:SF0">
    <property type="entry name" value="NIBRIN"/>
    <property type="match status" value="1"/>
</dbReference>
<gene>
    <name evidence="8" type="ORF">CU098_012111</name>
</gene>
<keyword evidence="3" id="KW-0234">DNA repair</keyword>
<dbReference type="SUPFAM" id="SSF49879">
    <property type="entry name" value="SMAD/FHA domain"/>
    <property type="match status" value="1"/>
</dbReference>